<sequence length="66" mass="6978">MPAPAFSGPARPQVDGVAFFAVQLLQFLTGDCPGMWWQSLADIGQIALVQGLFCCPQGFPLIVTGP</sequence>
<name>A0A0C2FFS6_9ACTN</name>
<proteinExistence type="predicted"/>
<evidence type="ECO:0000313" key="1">
    <source>
        <dbReference type="EMBL" id="KIH98104.1"/>
    </source>
</evidence>
<protein>
    <submittedName>
        <fullName evidence="1">Uncharacterized protein</fullName>
    </submittedName>
</protein>
<comment type="caution">
    <text evidence="1">The sequence shown here is derived from an EMBL/GenBank/DDBJ whole genome shotgun (WGS) entry which is preliminary data.</text>
</comment>
<evidence type="ECO:0000313" key="2">
    <source>
        <dbReference type="Proteomes" id="UP000031675"/>
    </source>
</evidence>
<dbReference type="EMBL" id="JROO01000029">
    <property type="protein sequence ID" value="KIH98104.1"/>
    <property type="molecule type" value="Genomic_DNA"/>
</dbReference>
<dbReference type="AlphaFoldDB" id="A0A0C2FFS6"/>
<accession>A0A0C2FFS6</accession>
<organism evidence="1 2">
    <name type="scientific">Streptomonospora alba</name>
    <dbReference type="NCBI Taxonomy" id="183763"/>
    <lineage>
        <taxon>Bacteria</taxon>
        <taxon>Bacillati</taxon>
        <taxon>Actinomycetota</taxon>
        <taxon>Actinomycetes</taxon>
        <taxon>Streptosporangiales</taxon>
        <taxon>Nocardiopsidaceae</taxon>
        <taxon>Streptomonospora</taxon>
    </lineage>
</organism>
<gene>
    <name evidence="1" type="ORF">LP52_15560</name>
</gene>
<dbReference type="Proteomes" id="UP000031675">
    <property type="component" value="Unassembled WGS sequence"/>
</dbReference>
<keyword evidence="2" id="KW-1185">Reference proteome</keyword>
<reference evidence="2" key="1">
    <citation type="journal article" date="2015" name="Chem. Biol.">
        <title>Structure, bioactivity, and resistance mechanism of streptomonomicin, an unusual lasso Peptide from an understudied halophilic actinomycete.</title>
        <authorList>
            <person name="Metelev M."/>
            <person name="Tietz J.I."/>
            <person name="Melby J.O."/>
            <person name="Blair P.M."/>
            <person name="Zhu L."/>
            <person name="Livnat I."/>
            <person name="Severinov K."/>
            <person name="Mitchell D.A."/>
        </authorList>
    </citation>
    <scope>NUCLEOTIDE SEQUENCE [LARGE SCALE GENOMIC DNA]</scope>
    <source>
        <strain evidence="2">YIM 90003</strain>
    </source>
</reference>